<dbReference type="EMBL" id="RAPF01000012">
    <property type="protein sequence ID" value="RKF17704.1"/>
    <property type="molecule type" value="Genomic_DNA"/>
</dbReference>
<keyword evidence="1" id="KW-0812">Transmembrane</keyword>
<keyword evidence="3" id="KW-1185">Reference proteome</keyword>
<keyword evidence="1" id="KW-1133">Transmembrane helix</keyword>
<name>A0A420EAM8_9SPHN</name>
<gene>
    <name evidence="2" type="ORF">D6851_15710</name>
</gene>
<keyword evidence="1" id="KW-0472">Membrane</keyword>
<proteinExistence type="predicted"/>
<evidence type="ECO:0000256" key="1">
    <source>
        <dbReference type="SAM" id="Phobius"/>
    </source>
</evidence>
<dbReference type="RefSeq" id="WP_120325857.1">
    <property type="nucleotide sequence ID" value="NZ_RAPF01000012.1"/>
</dbReference>
<reference evidence="2 3" key="1">
    <citation type="submission" date="2018-09" db="EMBL/GenBank/DDBJ databases">
        <title>Altererythrobacter spongiae sp. nov., isolated from a marine sponge.</title>
        <authorList>
            <person name="Zhuang L."/>
            <person name="Luo L."/>
        </authorList>
    </citation>
    <scope>NUCLEOTIDE SEQUENCE [LARGE SCALE GENOMIC DNA]</scope>
    <source>
        <strain evidence="2 3">HN-Y73</strain>
    </source>
</reference>
<comment type="caution">
    <text evidence="2">The sequence shown here is derived from an EMBL/GenBank/DDBJ whole genome shotgun (WGS) entry which is preliminary data.</text>
</comment>
<dbReference type="AlphaFoldDB" id="A0A420EAM8"/>
<accession>A0A420EAM8</accession>
<organism evidence="2 3">
    <name type="scientific">Altericroceibacterium spongiae</name>
    <dbReference type="NCBI Taxonomy" id="2320269"/>
    <lineage>
        <taxon>Bacteria</taxon>
        <taxon>Pseudomonadati</taxon>
        <taxon>Pseudomonadota</taxon>
        <taxon>Alphaproteobacteria</taxon>
        <taxon>Sphingomonadales</taxon>
        <taxon>Erythrobacteraceae</taxon>
        <taxon>Altericroceibacterium</taxon>
    </lineage>
</organism>
<dbReference type="Proteomes" id="UP000284395">
    <property type="component" value="Unassembled WGS sequence"/>
</dbReference>
<feature type="transmembrane region" description="Helical" evidence="1">
    <location>
        <begin position="20"/>
        <end position="51"/>
    </location>
</feature>
<dbReference type="OrthoDB" id="7504400at2"/>
<sequence>MTKETLLEFSQTVMALTLQILGWVISNTLITIGTVSFFFFSVGNFTIAGTMHQLLNLSGRYVAADISRQLQFNDLLGCSILIVFLATAFLRRSVLIRIFDETGRKYV</sequence>
<evidence type="ECO:0000313" key="2">
    <source>
        <dbReference type="EMBL" id="RKF17704.1"/>
    </source>
</evidence>
<feature type="transmembrane region" description="Helical" evidence="1">
    <location>
        <begin position="72"/>
        <end position="90"/>
    </location>
</feature>
<evidence type="ECO:0000313" key="3">
    <source>
        <dbReference type="Proteomes" id="UP000284395"/>
    </source>
</evidence>
<protein>
    <submittedName>
        <fullName evidence="2">Uncharacterized protein</fullName>
    </submittedName>
</protein>